<feature type="domain" description="3-beta hydroxysteroid dehydrogenase/isomerase" evidence="4">
    <location>
        <begin position="2"/>
        <end position="165"/>
    </location>
</feature>
<dbReference type="FunFam" id="3.40.50.720:FF:001509">
    <property type="entry name" value="Uncharacterized protein"/>
    <property type="match status" value="1"/>
</dbReference>
<dbReference type="Gene3D" id="3.40.50.720">
    <property type="entry name" value="NAD(P)-binding Rossmann-like Domain"/>
    <property type="match status" value="1"/>
</dbReference>
<evidence type="ECO:0000313" key="6">
    <source>
        <dbReference type="Proteomes" id="UP000008144"/>
    </source>
</evidence>
<dbReference type="STRING" id="7719.ENSCINP00000026651"/>
<reference evidence="5" key="2">
    <citation type="submission" date="2025-08" db="UniProtKB">
        <authorList>
            <consortium name="Ensembl"/>
        </authorList>
    </citation>
    <scope>IDENTIFICATION</scope>
</reference>
<dbReference type="GO" id="GO:0016616">
    <property type="term" value="F:oxidoreductase activity, acting on the CH-OH group of donors, NAD or NADP as acceptor"/>
    <property type="evidence" value="ECO:0007669"/>
    <property type="project" value="InterPro"/>
</dbReference>
<feature type="transmembrane region" description="Helical" evidence="3">
    <location>
        <begin position="172"/>
        <end position="197"/>
    </location>
</feature>
<sequence length="273" mass="31016">MNNVQRLIYTSSYNVVLEGNPIIGGDETLPYADPNKIVDYYSKSKLKADKLILEANNTELNDGRQLKTCCLRPAGIYGPGERRHMQRIAKFIDWGIIILRIGDAVVDWTHVNNLIQAHLLAIPGLSKTSGYVAAGKAYFISDNRPLRVFEFLRPLFNGLGQEVPQYKCPYTIVYILAILMEMLHYILKPVLVIEPLLTRNEIMKMGIDHHHKMDQAINDLGYKPMFYDFADTVALYLKERGSVSEKSKIAFHPLWTSVLFTIVTVIITISLCL</sequence>
<dbReference type="InterPro" id="IPR036291">
    <property type="entry name" value="NAD(P)-bd_dom_sf"/>
</dbReference>
<keyword evidence="6" id="KW-1185">Reference proteome</keyword>
<dbReference type="FunCoup" id="F7BGY2">
    <property type="interactions" value="1"/>
</dbReference>
<evidence type="ECO:0000256" key="3">
    <source>
        <dbReference type="SAM" id="Phobius"/>
    </source>
</evidence>
<dbReference type="OMA" id="LAILMEM"/>
<keyword evidence="3" id="KW-0472">Membrane</keyword>
<evidence type="ECO:0000259" key="4">
    <source>
        <dbReference type="Pfam" id="PF01073"/>
    </source>
</evidence>
<evidence type="ECO:0000256" key="1">
    <source>
        <dbReference type="ARBA" id="ARBA00009219"/>
    </source>
</evidence>
<accession>F7BGY2</accession>
<dbReference type="InParanoid" id="F7BGY2"/>
<keyword evidence="2" id="KW-0560">Oxidoreductase</keyword>
<dbReference type="PANTHER" id="PTHR43245:SF51">
    <property type="entry name" value="SHORT CHAIN DEHYDROGENASE_REDUCTASE FAMILY 42E, MEMBER 2"/>
    <property type="match status" value="1"/>
</dbReference>
<protein>
    <recommendedName>
        <fullName evidence="4">3-beta hydroxysteroid dehydrogenase/isomerase domain-containing protein</fullName>
    </recommendedName>
</protein>
<organism evidence="5 6">
    <name type="scientific">Ciona intestinalis</name>
    <name type="common">Transparent sea squirt</name>
    <name type="synonym">Ascidia intestinalis</name>
    <dbReference type="NCBI Taxonomy" id="7719"/>
    <lineage>
        <taxon>Eukaryota</taxon>
        <taxon>Metazoa</taxon>
        <taxon>Chordata</taxon>
        <taxon>Tunicata</taxon>
        <taxon>Ascidiacea</taxon>
        <taxon>Phlebobranchia</taxon>
        <taxon>Cionidae</taxon>
        <taxon>Ciona</taxon>
    </lineage>
</organism>
<keyword evidence="3" id="KW-0812">Transmembrane</keyword>
<dbReference type="AlphaFoldDB" id="F7BGY2"/>
<evidence type="ECO:0000256" key="2">
    <source>
        <dbReference type="ARBA" id="ARBA00023002"/>
    </source>
</evidence>
<dbReference type="GeneTree" id="ENSGT00940000158070"/>
<dbReference type="Ensembl" id="ENSCINT00000026897.2">
    <property type="protein sequence ID" value="ENSCINP00000026651.2"/>
    <property type="gene ID" value="ENSCING00000014833.2"/>
</dbReference>
<dbReference type="InterPro" id="IPR002225">
    <property type="entry name" value="3Beta_OHSteriod_DH/Estase"/>
</dbReference>
<proteinExistence type="inferred from homology"/>
<dbReference type="Proteomes" id="UP000008144">
    <property type="component" value="Unassembled WGS sequence"/>
</dbReference>
<dbReference type="SUPFAM" id="SSF51735">
    <property type="entry name" value="NAD(P)-binding Rossmann-fold domains"/>
    <property type="match status" value="1"/>
</dbReference>
<dbReference type="Pfam" id="PF01073">
    <property type="entry name" value="3Beta_HSD"/>
    <property type="match status" value="1"/>
</dbReference>
<keyword evidence="3" id="KW-1133">Transmembrane helix</keyword>
<dbReference type="HOGENOM" id="CLU_007383_6_8_1"/>
<comment type="similarity">
    <text evidence="1">Belongs to the 3-beta-HSD family.</text>
</comment>
<name>F7BGY2_CIOIN</name>
<reference evidence="6" key="1">
    <citation type="journal article" date="2002" name="Science">
        <title>The draft genome of Ciona intestinalis: insights into chordate and vertebrate origins.</title>
        <authorList>
            <person name="Dehal P."/>
            <person name="Satou Y."/>
            <person name="Campbell R.K."/>
            <person name="Chapman J."/>
            <person name="Degnan B."/>
            <person name="De Tomaso A."/>
            <person name="Davidson B."/>
            <person name="Di Gregorio A."/>
            <person name="Gelpke M."/>
            <person name="Goodstein D.M."/>
            <person name="Harafuji N."/>
            <person name="Hastings K.E."/>
            <person name="Ho I."/>
            <person name="Hotta K."/>
            <person name="Huang W."/>
            <person name="Kawashima T."/>
            <person name="Lemaire P."/>
            <person name="Martinez D."/>
            <person name="Meinertzhagen I.A."/>
            <person name="Necula S."/>
            <person name="Nonaka M."/>
            <person name="Putnam N."/>
            <person name="Rash S."/>
            <person name="Saiga H."/>
            <person name="Satake M."/>
            <person name="Terry A."/>
            <person name="Yamada L."/>
            <person name="Wang H.G."/>
            <person name="Awazu S."/>
            <person name="Azumi K."/>
            <person name="Boore J."/>
            <person name="Branno M."/>
            <person name="Chin-Bow S."/>
            <person name="DeSantis R."/>
            <person name="Doyle S."/>
            <person name="Francino P."/>
            <person name="Keys D.N."/>
            <person name="Haga S."/>
            <person name="Hayashi H."/>
            <person name="Hino K."/>
            <person name="Imai K.S."/>
            <person name="Inaba K."/>
            <person name="Kano S."/>
            <person name="Kobayashi K."/>
            <person name="Kobayashi M."/>
            <person name="Lee B.I."/>
            <person name="Makabe K.W."/>
            <person name="Manohar C."/>
            <person name="Matassi G."/>
            <person name="Medina M."/>
            <person name="Mochizuki Y."/>
            <person name="Mount S."/>
            <person name="Morishita T."/>
            <person name="Miura S."/>
            <person name="Nakayama A."/>
            <person name="Nishizaka S."/>
            <person name="Nomoto H."/>
            <person name="Ohta F."/>
            <person name="Oishi K."/>
            <person name="Rigoutsos I."/>
            <person name="Sano M."/>
            <person name="Sasaki A."/>
            <person name="Sasakura Y."/>
            <person name="Shoguchi E."/>
            <person name="Shin-i T."/>
            <person name="Spagnuolo A."/>
            <person name="Stainier D."/>
            <person name="Suzuki M.M."/>
            <person name="Tassy O."/>
            <person name="Takatori N."/>
            <person name="Tokuoka M."/>
            <person name="Yagi K."/>
            <person name="Yoshizaki F."/>
            <person name="Wada S."/>
            <person name="Zhang C."/>
            <person name="Hyatt P.D."/>
            <person name="Larimer F."/>
            <person name="Detter C."/>
            <person name="Doggett N."/>
            <person name="Glavina T."/>
            <person name="Hawkins T."/>
            <person name="Richardson P."/>
            <person name="Lucas S."/>
            <person name="Kohara Y."/>
            <person name="Levine M."/>
            <person name="Satoh N."/>
            <person name="Rokhsar D.S."/>
        </authorList>
    </citation>
    <scope>NUCLEOTIDE SEQUENCE [LARGE SCALE GENOMIC DNA]</scope>
</reference>
<dbReference type="PANTHER" id="PTHR43245">
    <property type="entry name" value="BIFUNCTIONAL POLYMYXIN RESISTANCE PROTEIN ARNA"/>
    <property type="match status" value="1"/>
</dbReference>
<dbReference type="InterPro" id="IPR050177">
    <property type="entry name" value="Lipid_A_modif_metabolic_enz"/>
</dbReference>
<feature type="transmembrane region" description="Helical" evidence="3">
    <location>
        <begin position="249"/>
        <end position="271"/>
    </location>
</feature>
<evidence type="ECO:0000313" key="5">
    <source>
        <dbReference type="Ensembl" id="ENSCINP00000026651.2"/>
    </source>
</evidence>
<dbReference type="GO" id="GO:0006694">
    <property type="term" value="P:steroid biosynthetic process"/>
    <property type="evidence" value="ECO:0007669"/>
    <property type="project" value="InterPro"/>
</dbReference>
<reference evidence="5" key="3">
    <citation type="submission" date="2025-09" db="UniProtKB">
        <authorList>
            <consortium name="Ensembl"/>
        </authorList>
    </citation>
    <scope>IDENTIFICATION</scope>
</reference>